<comment type="caution">
    <text evidence="1">The sequence shown here is derived from an EMBL/GenBank/DDBJ whole genome shotgun (WGS) entry which is preliminary data.</text>
</comment>
<dbReference type="AlphaFoldDB" id="A0A498IIE0"/>
<dbReference type="Proteomes" id="UP000290289">
    <property type="component" value="Chromosome 11"/>
</dbReference>
<dbReference type="EMBL" id="RDQH01000337">
    <property type="protein sequence ID" value="RXH82889.1"/>
    <property type="molecule type" value="Genomic_DNA"/>
</dbReference>
<proteinExistence type="predicted"/>
<accession>A0A498IIE0</accession>
<protein>
    <submittedName>
        <fullName evidence="1">Uncharacterized protein</fullName>
    </submittedName>
</protein>
<keyword evidence="2" id="KW-1185">Reference proteome</keyword>
<evidence type="ECO:0000313" key="1">
    <source>
        <dbReference type="EMBL" id="RXH82889.1"/>
    </source>
</evidence>
<name>A0A498IIE0_MALDO</name>
<evidence type="ECO:0000313" key="2">
    <source>
        <dbReference type="Proteomes" id="UP000290289"/>
    </source>
</evidence>
<sequence>MVGLITQSLDSAVTRYCLLWASVTPFWFFFWELTSNFPVGHPSWECSRVNFFNFRDPMEPKASELLKCLVLYGGGHVHIRHITPSPLVDVGCYMYDSGLRRRRNIYIDILNYVL</sequence>
<reference evidence="1 2" key="1">
    <citation type="submission" date="2018-10" db="EMBL/GenBank/DDBJ databases">
        <title>A high-quality apple genome assembly.</title>
        <authorList>
            <person name="Hu J."/>
        </authorList>
    </citation>
    <scope>NUCLEOTIDE SEQUENCE [LARGE SCALE GENOMIC DNA]</scope>
    <source>
        <strain evidence="2">cv. HFTH1</strain>
        <tissue evidence="1">Young leaf</tissue>
    </source>
</reference>
<gene>
    <name evidence="1" type="ORF">DVH24_003387</name>
</gene>
<organism evidence="1 2">
    <name type="scientific">Malus domestica</name>
    <name type="common">Apple</name>
    <name type="synonym">Pyrus malus</name>
    <dbReference type="NCBI Taxonomy" id="3750"/>
    <lineage>
        <taxon>Eukaryota</taxon>
        <taxon>Viridiplantae</taxon>
        <taxon>Streptophyta</taxon>
        <taxon>Embryophyta</taxon>
        <taxon>Tracheophyta</taxon>
        <taxon>Spermatophyta</taxon>
        <taxon>Magnoliopsida</taxon>
        <taxon>eudicotyledons</taxon>
        <taxon>Gunneridae</taxon>
        <taxon>Pentapetalae</taxon>
        <taxon>rosids</taxon>
        <taxon>fabids</taxon>
        <taxon>Rosales</taxon>
        <taxon>Rosaceae</taxon>
        <taxon>Amygdaloideae</taxon>
        <taxon>Maleae</taxon>
        <taxon>Malus</taxon>
    </lineage>
</organism>